<dbReference type="PROSITE" id="PS00636">
    <property type="entry name" value="DNAJ_1"/>
    <property type="match status" value="1"/>
</dbReference>
<organism evidence="4 5">
    <name type="scientific">Spirodela intermedia</name>
    <name type="common">Intermediate duckweed</name>
    <dbReference type="NCBI Taxonomy" id="51605"/>
    <lineage>
        <taxon>Eukaryota</taxon>
        <taxon>Viridiplantae</taxon>
        <taxon>Streptophyta</taxon>
        <taxon>Embryophyta</taxon>
        <taxon>Tracheophyta</taxon>
        <taxon>Spermatophyta</taxon>
        <taxon>Magnoliopsida</taxon>
        <taxon>Liliopsida</taxon>
        <taxon>Araceae</taxon>
        <taxon>Lemnoideae</taxon>
        <taxon>Spirodela</taxon>
    </lineage>
</organism>
<sequence>MDHYQTLGLRRSATKKEIKEAFRRCALKFHPDRHSLSPPAVRDQAVLSFKQVSEAYEILIDDRRRAEYDFAGGRRPEGFGGRRAAHTSAHRGYGYGGAARNSRPAFDWEFLFRYLTSRRFLLNVALASALLGGAVVVERSGDAIWRMNNSGKSFEEAMESLEKAKVRREEG</sequence>
<dbReference type="InterPro" id="IPR036869">
    <property type="entry name" value="J_dom_sf"/>
</dbReference>
<dbReference type="PROSITE" id="PS50076">
    <property type="entry name" value="DNAJ_2"/>
    <property type="match status" value="1"/>
</dbReference>
<dbReference type="Gene3D" id="1.10.287.110">
    <property type="entry name" value="DnaJ domain"/>
    <property type="match status" value="1"/>
</dbReference>
<reference evidence="4" key="1">
    <citation type="submission" date="2020-02" db="EMBL/GenBank/DDBJ databases">
        <authorList>
            <person name="Scholz U."/>
            <person name="Mascher M."/>
            <person name="Fiebig A."/>
        </authorList>
    </citation>
    <scope>NUCLEOTIDE SEQUENCE</scope>
</reference>
<evidence type="ECO:0000313" key="4">
    <source>
        <dbReference type="EMBL" id="CAA7389068.1"/>
    </source>
</evidence>
<evidence type="ECO:0000313" key="3">
    <source>
        <dbReference type="EMBL" id="CAA2614684.1"/>
    </source>
</evidence>
<evidence type="ECO:0000259" key="2">
    <source>
        <dbReference type="PROSITE" id="PS50076"/>
    </source>
</evidence>
<dbReference type="InterPro" id="IPR001623">
    <property type="entry name" value="DnaJ_domain"/>
</dbReference>
<feature type="transmembrane region" description="Helical" evidence="1">
    <location>
        <begin position="120"/>
        <end position="137"/>
    </location>
</feature>
<protein>
    <recommendedName>
        <fullName evidence="2">J domain-containing protein</fullName>
    </recommendedName>
</protein>
<dbReference type="SMART" id="SM00271">
    <property type="entry name" value="DnaJ"/>
    <property type="match status" value="1"/>
</dbReference>
<feature type="domain" description="J" evidence="2">
    <location>
        <begin position="2"/>
        <end position="72"/>
    </location>
</feature>
<dbReference type="CDD" id="cd06257">
    <property type="entry name" value="DnaJ"/>
    <property type="match status" value="1"/>
</dbReference>
<dbReference type="PANTHER" id="PTHR24074">
    <property type="entry name" value="CO-CHAPERONE PROTEIN DJLA"/>
    <property type="match status" value="1"/>
</dbReference>
<keyword evidence="5" id="KW-1185">Reference proteome</keyword>
<dbReference type="EMBL" id="LR746264">
    <property type="protein sequence ID" value="CAA7389068.1"/>
    <property type="molecule type" value="Genomic_DNA"/>
</dbReference>
<name>A0A7I8JYS5_SPIIN</name>
<accession>A0A7I8JYS5</accession>
<evidence type="ECO:0000256" key="1">
    <source>
        <dbReference type="SAM" id="Phobius"/>
    </source>
</evidence>
<dbReference type="GO" id="GO:0005783">
    <property type="term" value="C:endoplasmic reticulum"/>
    <property type="evidence" value="ECO:0007669"/>
    <property type="project" value="UniProtKB-ARBA"/>
</dbReference>
<proteinExistence type="predicted"/>
<dbReference type="Pfam" id="PF00226">
    <property type="entry name" value="DnaJ"/>
    <property type="match status" value="1"/>
</dbReference>
<evidence type="ECO:0000313" key="5">
    <source>
        <dbReference type="Proteomes" id="UP000663760"/>
    </source>
</evidence>
<dbReference type="SUPFAM" id="SSF46565">
    <property type="entry name" value="Chaperone J-domain"/>
    <property type="match status" value="1"/>
</dbReference>
<keyword evidence="1" id="KW-0812">Transmembrane</keyword>
<dbReference type="AlphaFoldDB" id="A0A7I8JYS5"/>
<dbReference type="EMBL" id="LR743588">
    <property type="protein sequence ID" value="CAA2614684.1"/>
    <property type="molecule type" value="Genomic_DNA"/>
</dbReference>
<dbReference type="InterPro" id="IPR018253">
    <property type="entry name" value="DnaJ_domain_CS"/>
</dbReference>
<keyword evidence="1" id="KW-1133">Transmembrane helix</keyword>
<dbReference type="OrthoDB" id="442087at2759"/>
<keyword evidence="1" id="KW-0472">Membrane</keyword>
<dbReference type="Proteomes" id="UP000663760">
    <property type="component" value="Chromosome 1"/>
</dbReference>
<dbReference type="PRINTS" id="PR00625">
    <property type="entry name" value="JDOMAIN"/>
</dbReference>
<gene>
    <name evidence="3" type="ORF">SI7747_01001059</name>
    <name evidence="4" type="ORF">SI8410_01001175</name>
</gene>
<dbReference type="InterPro" id="IPR050817">
    <property type="entry name" value="DjlA_DnaK_co-chaperone"/>
</dbReference>